<dbReference type="PANTHER" id="PTHR43537:SF5">
    <property type="entry name" value="UXU OPERON TRANSCRIPTIONAL REGULATOR"/>
    <property type="match status" value="1"/>
</dbReference>
<dbReference type="EMBL" id="VUNH01000011">
    <property type="protein sequence ID" value="MST56391.1"/>
    <property type="molecule type" value="Genomic_DNA"/>
</dbReference>
<dbReference type="SUPFAM" id="SSF48008">
    <property type="entry name" value="GntR ligand-binding domain-like"/>
    <property type="match status" value="1"/>
</dbReference>
<comment type="caution">
    <text evidence="5">The sequence shown here is derived from an EMBL/GenBank/DDBJ whole genome shotgun (WGS) entry which is preliminary data.</text>
</comment>
<dbReference type="InterPro" id="IPR011711">
    <property type="entry name" value="GntR_C"/>
</dbReference>
<evidence type="ECO:0000259" key="4">
    <source>
        <dbReference type="PROSITE" id="PS50949"/>
    </source>
</evidence>
<keyword evidence="6" id="KW-1185">Reference proteome</keyword>
<dbReference type="Pfam" id="PF00392">
    <property type="entry name" value="GntR"/>
    <property type="match status" value="1"/>
</dbReference>
<dbReference type="Proteomes" id="UP000473699">
    <property type="component" value="Unassembled WGS sequence"/>
</dbReference>
<evidence type="ECO:0000313" key="5">
    <source>
        <dbReference type="EMBL" id="MST56391.1"/>
    </source>
</evidence>
<gene>
    <name evidence="5" type="ORF">FYJ74_10145</name>
</gene>
<evidence type="ECO:0000313" key="6">
    <source>
        <dbReference type="Proteomes" id="UP000473699"/>
    </source>
</evidence>
<dbReference type="InterPro" id="IPR000524">
    <property type="entry name" value="Tscrpt_reg_HTH_GntR"/>
</dbReference>
<keyword evidence="2" id="KW-0238">DNA-binding</keyword>
<dbReference type="SMART" id="SM00345">
    <property type="entry name" value="HTH_GNTR"/>
    <property type="match status" value="1"/>
</dbReference>
<dbReference type="AlphaFoldDB" id="A0A6L5YDQ2"/>
<dbReference type="InterPro" id="IPR036388">
    <property type="entry name" value="WH-like_DNA-bd_sf"/>
</dbReference>
<organism evidence="5 6">
    <name type="scientific">Pyramidobacter porci</name>
    <dbReference type="NCBI Taxonomy" id="2605789"/>
    <lineage>
        <taxon>Bacteria</taxon>
        <taxon>Thermotogati</taxon>
        <taxon>Synergistota</taxon>
        <taxon>Synergistia</taxon>
        <taxon>Synergistales</taxon>
        <taxon>Dethiosulfovibrionaceae</taxon>
        <taxon>Pyramidobacter</taxon>
    </lineage>
</organism>
<evidence type="ECO:0000256" key="1">
    <source>
        <dbReference type="ARBA" id="ARBA00023015"/>
    </source>
</evidence>
<dbReference type="GO" id="GO:0003700">
    <property type="term" value="F:DNA-binding transcription factor activity"/>
    <property type="evidence" value="ECO:0007669"/>
    <property type="project" value="InterPro"/>
</dbReference>
<evidence type="ECO:0000256" key="3">
    <source>
        <dbReference type="ARBA" id="ARBA00023163"/>
    </source>
</evidence>
<evidence type="ECO:0000256" key="2">
    <source>
        <dbReference type="ARBA" id="ARBA00023125"/>
    </source>
</evidence>
<dbReference type="SMART" id="SM00895">
    <property type="entry name" value="FCD"/>
    <property type="match status" value="1"/>
</dbReference>
<dbReference type="PANTHER" id="PTHR43537">
    <property type="entry name" value="TRANSCRIPTIONAL REGULATOR, GNTR FAMILY"/>
    <property type="match status" value="1"/>
</dbReference>
<reference evidence="5 6" key="1">
    <citation type="submission" date="2019-08" db="EMBL/GenBank/DDBJ databases">
        <title>In-depth cultivation of the pig gut microbiome towards novel bacterial diversity and tailored functional studies.</title>
        <authorList>
            <person name="Wylensek D."/>
            <person name="Hitch T.C.A."/>
            <person name="Clavel T."/>
        </authorList>
    </citation>
    <scope>NUCLEOTIDE SEQUENCE [LARGE SCALE GENOMIC DNA]</scope>
    <source>
        <strain evidence="5 6">SM-530-WT-4B</strain>
    </source>
</reference>
<dbReference type="GO" id="GO:0003677">
    <property type="term" value="F:DNA binding"/>
    <property type="evidence" value="ECO:0007669"/>
    <property type="project" value="UniProtKB-KW"/>
</dbReference>
<protein>
    <submittedName>
        <fullName evidence="5">FadR family transcriptional regulator</fullName>
    </submittedName>
</protein>
<dbReference type="PROSITE" id="PS50949">
    <property type="entry name" value="HTH_GNTR"/>
    <property type="match status" value="1"/>
</dbReference>
<keyword evidence="1" id="KW-0805">Transcription regulation</keyword>
<dbReference type="PRINTS" id="PR00035">
    <property type="entry name" value="HTHGNTR"/>
</dbReference>
<name>A0A6L5YDQ2_9BACT</name>
<dbReference type="InterPro" id="IPR008920">
    <property type="entry name" value="TF_FadR/GntR_C"/>
</dbReference>
<proteinExistence type="predicted"/>
<dbReference type="Pfam" id="PF07729">
    <property type="entry name" value="FCD"/>
    <property type="match status" value="1"/>
</dbReference>
<keyword evidence="3" id="KW-0804">Transcription</keyword>
<dbReference type="Gene3D" id="1.20.120.530">
    <property type="entry name" value="GntR ligand-binding domain-like"/>
    <property type="match status" value="1"/>
</dbReference>
<accession>A0A6L5YDQ2</accession>
<dbReference type="RefSeq" id="WP_154529469.1">
    <property type="nucleotide sequence ID" value="NZ_JAXDZJ010000065.1"/>
</dbReference>
<dbReference type="SUPFAM" id="SSF46785">
    <property type="entry name" value="Winged helix' DNA-binding domain"/>
    <property type="match status" value="1"/>
</dbReference>
<dbReference type="Gene3D" id="1.10.10.10">
    <property type="entry name" value="Winged helix-like DNA-binding domain superfamily/Winged helix DNA-binding domain"/>
    <property type="match status" value="1"/>
</dbReference>
<feature type="domain" description="HTH gntR-type" evidence="4">
    <location>
        <begin position="2"/>
        <end position="70"/>
    </location>
</feature>
<dbReference type="InterPro" id="IPR036390">
    <property type="entry name" value="WH_DNA-bd_sf"/>
</dbReference>
<dbReference type="CDD" id="cd07377">
    <property type="entry name" value="WHTH_GntR"/>
    <property type="match status" value="1"/>
</dbReference>
<sequence length="243" mass="27908">MQNKRSQVVDSIIGEIRRRNLRKGDRLPSERELASITGVSRNLLREALAVLETQNVLQTRERGGIQLVRDPGMLDFSLNLQEMILWPDQSLNQLMEIRRIAEIPAARLAAKRRTDDDIAHLRRCVEELRLIEKSGENRPNDGAQWDALYHSAMVKAAGNDILTRIYESIHALLLKYIGSNRARFYREARPDMSKRALKEHIGLLNAIENQEPDEAARIMGEHLDLFESWIIPTEHRENADTSS</sequence>